<feature type="binding site" evidence="9">
    <location>
        <position position="287"/>
    </location>
    <ligand>
        <name>[4Fe-4S] cluster</name>
        <dbReference type="ChEBI" id="CHEBI:49883"/>
        <label>1</label>
    </ligand>
</feature>
<keyword evidence="3 9" id="KW-0808">Transferase</keyword>
<keyword evidence="6 9" id="KW-0408">Iron</keyword>
<dbReference type="CDD" id="cd01335">
    <property type="entry name" value="Radical_SAM"/>
    <property type="match status" value="1"/>
</dbReference>
<dbReference type="UniPathway" id="UPA00538">
    <property type="reaction ID" value="UER00593"/>
</dbReference>
<protein>
    <recommendedName>
        <fullName evidence="9">Lipoyl synthase</fullName>
        <ecNumber evidence="9">2.8.1.8</ecNumber>
    </recommendedName>
    <alternativeName>
        <fullName evidence="9">Lip-syn</fullName>
        <shortName evidence="9">LS</shortName>
    </alternativeName>
    <alternativeName>
        <fullName evidence="9">Lipoate synthase</fullName>
    </alternativeName>
    <alternativeName>
        <fullName evidence="9">Lipoic acid synthase</fullName>
    </alternativeName>
    <alternativeName>
        <fullName evidence="9">Sulfur insertion protein LipA</fullName>
    </alternativeName>
</protein>
<evidence type="ECO:0000256" key="5">
    <source>
        <dbReference type="ARBA" id="ARBA00022723"/>
    </source>
</evidence>
<comment type="function">
    <text evidence="9">Catalyzes the radical-mediated insertion of two sulfur atoms into the C-6 and C-8 positions of the octanoyl moiety bound to the lipoyl domains of lipoate-dependent enzymes, thereby converting the octanoylated domains into lipoylated derivatives.</text>
</comment>
<dbReference type="GO" id="GO:0046872">
    <property type="term" value="F:metal ion binding"/>
    <property type="evidence" value="ECO:0007669"/>
    <property type="project" value="UniProtKB-KW"/>
</dbReference>
<dbReference type="GO" id="GO:0051539">
    <property type="term" value="F:4 iron, 4 sulfur cluster binding"/>
    <property type="evidence" value="ECO:0007669"/>
    <property type="project" value="UniProtKB-UniRule"/>
</dbReference>
<evidence type="ECO:0000256" key="8">
    <source>
        <dbReference type="ARBA" id="ARBA00047326"/>
    </source>
</evidence>
<proteinExistence type="inferred from homology"/>
<feature type="domain" description="Radical SAM core" evidence="10">
    <location>
        <begin position="60"/>
        <end position="276"/>
    </location>
</feature>
<dbReference type="NCBIfam" id="NF009544">
    <property type="entry name" value="PRK12928.1"/>
    <property type="match status" value="1"/>
</dbReference>
<feature type="binding site" evidence="9">
    <location>
        <position position="81"/>
    </location>
    <ligand>
        <name>[4Fe-4S] cluster</name>
        <dbReference type="ChEBI" id="CHEBI:49883"/>
        <label>2</label>
        <note>4Fe-4S-S-AdoMet</note>
    </ligand>
</feature>
<comment type="pathway">
    <text evidence="9">Protein modification; protein lipoylation via endogenous pathway; protein N(6)-(lipoyl)lysine from octanoyl-[acyl-carrier-protein]: step 2/2.</text>
</comment>
<gene>
    <name evidence="9" type="primary">lipA</name>
    <name evidence="11" type="ORF">MSL71_37450</name>
</gene>
<feature type="binding site" evidence="9">
    <location>
        <position position="74"/>
    </location>
    <ligand>
        <name>[4Fe-4S] cluster</name>
        <dbReference type="ChEBI" id="CHEBI:49883"/>
        <label>2</label>
        <note>4Fe-4S-S-AdoMet</note>
    </ligand>
</feature>
<dbReference type="InterPro" id="IPR013785">
    <property type="entry name" value="Aldolase_TIM"/>
</dbReference>
<dbReference type="FunFam" id="3.20.20.70:FF:000040">
    <property type="entry name" value="Lipoyl synthase"/>
    <property type="match status" value="1"/>
</dbReference>
<comment type="subcellular location">
    <subcellularLocation>
        <location evidence="9">Cytoplasm</location>
    </subcellularLocation>
</comment>
<reference evidence="11 12" key="1">
    <citation type="submission" date="2019-03" db="EMBL/GenBank/DDBJ databases">
        <authorList>
            <person name="Nijsse B."/>
        </authorList>
    </citation>
    <scope>NUCLEOTIDE SEQUENCE [LARGE SCALE GENOMIC DNA]</scope>
    <source>
        <strain evidence="11">Desulfoluna butyratoxydans MSL71</strain>
    </source>
</reference>
<keyword evidence="1 9" id="KW-0004">4Fe-4S</keyword>
<dbReference type="EC" id="2.8.1.8" evidence="9"/>
<dbReference type="SFLD" id="SFLDS00029">
    <property type="entry name" value="Radical_SAM"/>
    <property type="match status" value="1"/>
</dbReference>
<dbReference type="Proteomes" id="UP000507962">
    <property type="component" value="Unassembled WGS sequence"/>
</dbReference>
<evidence type="ECO:0000256" key="3">
    <source>
        <dbReference type="ARBA" id="ARBA00022679"/>
    </source>
</evidence>
<dbReference type="PROSITE" id="PS51918">
    <property type="entry name" value="RADICAL_SAM"/>
    <property type="match status" value="1"/>
</dbReference>
<evidence type="ECO:0000313" key="12">
    <source>
        <dbReference type="Proteomes" id="UP000507962"/>
    </source>
</evidence>
<dbReference type="InterPro" id="IPR006638">
    <property type="entry name" value="Elp3/MiaA/NifB-like_rSAM"/>
</dbReference>
<dbReference type="Pfam" id="PF16881">
    <property type="entry name" value="LIAS_N"/>
    <property type="match status" value="1"/>
</dbReference>
<evidence type="ECO:0000256" key="4">
    <source>
        <dbReference type="ARBA" id="ARBA00022691"/>
    </source>
</evidence>
<feature type="binding site" evidence="9">
    <location>
        <position position="48"/>
    </location>
    <ligand>
        <name>[4Fe-4S] cluster</name>
        <dbReference type="ChEBI" id="CHEBI:49883"/>
        <label>1</label>
    </ligand>
</feature>
<sequence length="298" mass="32759">MDRDVCRDSVKAYQRKRKPVWLRRSLPTSPEYEKVRRLIGDSSLHTVCQEAKCPNQWECFSSRTATFMILGEVCTRGCRFCAVAGGKPLPPDPEEPGRVAEAAKELNLSYVVVTSVTRDDLEDGGSSAFAGTIRALREAIDGVYVEVLIPDFQGNEEDLQCVIDAKPDVLNHNIETVPRLYDTVRPQAIYQRSLDVFRYAAKAAPSMPLKSGIMLGLGETDAEVEATLSDLLAAGCSILTIGQYLQPSKAHLPVETYVTPEAFDAWKTKALAMGFADVASGPFVRSSYKAKELFQSNG</sequence>
<feature type="binding site" evidence="9">
    <location>
        <position position="78"/>
    </location>
    <ligand>
        <name>[4Fe-4S] cluster</name>
        <dbReference type="ChEBI" id="CHEBI:49883"/>
        <label>2</label>
        <note>4Fe-4S-S-AdoMet</note>
    </ligand>
</feature>
<evidence type="ECO:0000313" key="11">
    <source>
        <dbReference type="EMBL" id="VFQ46082.1"/>
    </source>
</evidence>
<comment type="similarity">
    <text evidence="9">Belongs to the radical SAM superfamily. Lipoyl synthase family.</text>
</comment>
<dbReference type="PANTHER" id="PTHR10949:SF0">
    <property type="entry name" value="LIPOYL SYNTHASE, MITOCHONDRIAL"/>
    <property type="match status" value="1"/>
</dbReference>
<evidence type="ECO:0000256" key="7">
    <source>
        <dbReference type="ARBA" id="ARBA00023014"/>
    </source>
</evidence>
<feature type="binding site" evidence="9">
    <location>
        <position position="53"/>
    </location>
    <ligand>
        <name>[4Fe-4S] cluster</name>
        <dbReference type="ChEBI" id="CHEBI:49883"/>
        <label>1</label>
    </ligand>
</feature>
<dbReference type="HAMAP" id="MF_00206">
    <property type="entry name" value="Lipoyl_synth"/>
    <property type="match status" value="1"/>
</dbReference>
<dbReference type="Gene3D" id="3.20.20.70">
    <property type="entry name" value="Aldolase class I"/>
    <property type="match status" value="1"/>
</dbReference>
<keyword evidence="2 9" id="KW-0963">Cytoplasm</keyword>
<dbReference type="Pfam" id="PF04055">
    <property type="entry name" value="Radical_SAM"/>
    <property type="match status" value="1"/>
</dbReference>
<name>A0A4U8YVT3_9BACT</name>
<dbReference type="InterPro" id="IPR058240">
    <property type="entry name" value="rSAM_sf"/>
</dbReference>
<organism evidence="11 12">
    <name type="scientific">Desulfoluna butyratoxydans</name>
    <dbReference type="NCBI Taxonomy" id="231438"/>
    <lineage>
        <taxon>Bacteria</taxon>
        <taxon>Pseudomonadati</taxon>
        <taxon>Thermodesulfobacteriota</taxon>
        <taxon>Desulfobacteria</taxon>
        <taxon>Desulfobacterales</taxon>
        <taxon>Desulfolunaceae</taxon>
        <taxon>Desulfoluna</taxon>
    </lineage>
</organism>
<dbReference type="EMBL" id="CAADHO010000007">
    <property type="protein sequence ID" value="VFQ46082.1"/>
    <property type="molecule type" value="Genomic_DNA"/>
</dbReference>
<evidence type="ECO:0000256" key="6">
    <source>
        <dbReference type="ARBA" id="ARBA00023004"/>
    </source>
</evidence>
<keyword evidence="12" id="KW-1185">Reference proteome</keyword>
<dbReference type="SMART" id="SM00729">
    <property type="entry name" value="Elp3"/>
    <property type="match status" value="1"/>
</dbReference>
<dbReference type="RefSeq" id="WP_180143367.1">
    <property type="nucleotide sequence ID" value="NZ_CAADHO010000007.1"/>
</dbReference>
<evidence type="ECO:0000256" key="1">
    <source>
        <dbReference type="ARBA" id="ARBA00022485"/>
    </source>
</evidence>
<evidence type="ECO:0000259" key="10">
    <source>
        <dbReference type="PROSITE" id="PS51918"/>
    </source>
</evidence>
<dbReference type="AlphaFoldDB" id="A0A4U8YVT3"/>
<dbReference type="InterPro" id="IPR007197">
    <property type="entry name" value="rSAM"/>
</dbReference>
<dbReference type="InterPro" id="IPR031691">
    <property type="entry name" value="LIAS_N"/>
</dbReference>
<evidence type="ECO:0000256" key="2">
    <source>
        <dbReference type="ARBA" id="ARBA00022490"/>
    </source>
</evidence>
<evidence type="ECO:0000256" key="9">
    <source>
        <dbReference type="HAMAP-Rule" id="MF_00206"/>
    </source>
</evidence>
<keyword evidence="7 9" id="KW-0411">Iron-sulfur</keyword>
<dbReference type="InterPro" id="IPR003698">
    <property type="entry name" value="Lipoyl_synth"/>
</dbReference>
<accession>A0A4U8YVT3</accession>
<dbReference type="PIRSF" id="PIRSF005963">
    <property type="entry name" value="Lipoyl_synth"/>
    <property type="match status" value="1"/>
</dbReference>
<dbReference type="NCBIfam" id="TIGR00510">
    <property type="entry name" value="lipA"/>
    <property type="match status" value="1"/>
</dbReference>
<dbReference type="SUPFAM" id="SSF102114">
    <property type="entry name" value="Radical SAM enzymes"/>
    <property type="match status" value="1"/>
</dbReference>
<dbReference type="GO" id="GO:0009249">
    <property type="term" value="P:protein lipoylation"/>
    <property type="evidence" value="ECO:0007669"/>
    <property type="project" value="UniProtKB-UniRule"/>
</dbReference>
<dbReference type="SFLD" id="SFLDG01058">
    <property type="entry name" value="lipoyl_synthase_like"/>
    <property type="match status" value="1"/>
</dbReference>
<dbReference type="GO" id="GO:0005737">
    <property type="term" value="C:cytoplasm"/>
    <property type="evidence" value="ECO:0007669"/>
    <property type="project" value="UniProtKB-SubCell"/>
</dbReference>
<feature type="binding site" evidence="9">
    <location>
        <position position="59"/>
    </location>
    <ligand>
        <name>[4Fe-4S] cluster</name>
        <dbReference type="ChEBI" id="CHEBI:49883"/>
        <label>1</label>
    </ligand>
</feature>
<keyword evidence="5 9" id="KW-0479">Metal-binding</keyword>
<dbReference type="SFLD" id="SFLDF00271">
    <property type="entry name" value="lipoyl_synthase"/>
    <property type="match status" value="1"/>
</dbReference>
<comment type="cofactor">
    <cofactor evidence="9">
        <name>[4Fe-4S] cluster</name>
        <dbReference type="ChEBI" id="CHEBI:49883"/>
    </cofactor>
    <text evidence="9">Binds 2 [4Fe-4S] clusters per subunit. One cluster is coordinated with 3 cysteines and an exchangeable S-adenosyl-L-methionine.</text>
</comment>
<comment type="catalytic activity">
    <reaction evidence="8 9">
        <text>[[Fe-S] cluster scaffold protein carrying a second [4Fe-4S](2+) cluster] + N(6)-octanoyl-L-lysyl-[protein] + 2 oxidized [2Fe-2S]-[ferredoxin] + 2 S-adenosyl-L-methionine + 4 H(+) = [[Fe-S] cluster scaffold protein] + N(6)-[(R)-dihydrolipoyl]-L-lysyl-[protein] + 4 Fe(3+) + 2 hydrogen sulfide + 2 5'-deoxyadenosine + 2 L-methionine + 2 reduced [2Fe-2S]-[ferredoxin]</text>
        <dbReference type="Rhea" id="RHEA:16585"/>
        <dbReference type="Rhea" id="RHEA-COMP:9928"/>
        <dbReference type="Rhea" id="RHEA-COMP:10000"/>
        <dbReference type="Rhea" id="RHEA-COMP:10001"/>
        <dbReference type="Rhea" id="RHEA-COMP:10475"/>
        <dbReference type="Rhea" id="RHEA-COMP:14568"/>
        <dbReference type="Rhea" id="RHEA-COMP:14569"/>
        <dbReference type="ChEBI" id="CHEBI:15378"/>
        <dbReference type="ChEBI" id="CHEBI:17319"/>
        <dbReference type="ChEBI" id="CHEBI:29034"/>
        <dbReference type="ChEBI" id="CHEBI:29919"/>
        <dbReference type="ChEBI" id="CHEBI:33722"/>
        <dbReference type="ChEBI" id="CHEBI:33737"/>
        <dbReference type="ChEBI" id="CHEBI:33738"/>
        <dbReference type="ChEBI" id="CHEBI:57844"/>
        <dbReference type="ChEBI" id="CHEBI:59789"/>
        <dbReference type="ChEBI" id="CHEBI:78809"/>
        <dbReference type="ChEBI" id="CHEBI:83100"/>
        <dbReference type="EC" id="2.8.1.8"/>
    </reaction>
</comment>
<keyword evidence="4 9" id="KW-0949">S-adenosyl-L-methionine</keyword>
<dbReference type="GO" id="GO:0016992">
    <property type="term" value="F:lipoate synthase activity"/>
    <property type="evidence" value="ECO:0007669"/>
    <property type="project" value="UniProtKB-UniRule"/>
</dbReference>
<dbReference type="PANTHER" id="PTHR10949">
    <property type="entry name" value="LIPOYL SYNTHASE"/>
    <property type="match status" value="1"/>
</dbReference>
<dbReference type="NCBIfam" id="NF004019">
    <property type="entry name" value="PRK05481.1"/>
    <property type="match status" value="1"/>
</dbReference>